<proteinExistence type="predicted"/>
<accession>A0ABS4D925</accession>
<feature type="transmembrane region" description="Helical" evidence="6">
    <location>
        <begin position="123"/>
        <end position="143"/>
    </location>
</feature>
<evidence type="ECO:0000256" key="6">
    <source>
        <dbReference type="SAM" id="Phobius"/>
    </source>
</evidence>
<feature type="transmembrane region" description="Helical" evidence="6">
    <location>
        <begin position="305"/>
        <end position="325"/>
    </location>
</feature>
<dbReference type="PANTHER" id="PTHR47089:SF1">
    <property type="entry name" value="GUANOSINE ABC TRANSPORTER PERMEASE PROTEIN NUPP"/>
    <property type="match status" value="1"/>
</dbReference>
<gene>
    <name evidence="7" type="ORF">EYB53_009385</name>
</gene>
<organism evidence="7 8">
    <name type="scientific">Candidatus Chloroploca mongolica</name>
    <dbReference type="NCBI Taxonomy" id="2528176"/>
    <lineage>
        <taxon>Bacteria</taxon>
        <taxon>Bacillati</taxon>
        <taxon>Chloroflexota</taxon>
        <taxon>Chloroflexia</taxon>
        <taxon>Chloroflexales</taxon>
        <taxon>Chloroflexineae</taxon>
        <taxon>Oscillochloridaceae</taxon>
        <taxon>Candidatus Chloroploca</taxon>
    </lineage>
</organism>
<evidence type="ECO:0000313" key="7">
    <source>
        <dbReference type="EMBL" id="MBP1465915.1"/>
    </source>
</evidence>
<dbReference type="RefSeq" id="WP_135477933.1">
    <property type="nucleotide sequence ID" value="NZ_SIJK02000013.1"/>
</dbReference>
<dbReference type="PANTHER" id="PTHR47089">
    <property type="entry name" value="ABC TRANSPORTER, PERMEASE PROTEIN"/>
    <property type="match status" value="1"/>
</dbReference>
<comment type="caution">
    <text evidence="7">The sequence shown here is derived from an EMBL/GenBank/DDBJ whole genome shotgun (WGS) entry which is preliminary data.</text>
</comment>
<feature type="transmembrane region" description="Helical" evidence="6">
    <location>
        <begin position="205"/>
        <end position="224"/>
    </location>
</feature>
<dbReference type="InterPro" id="IPR001851">
    <property type="entry name" value="ABC_transp_permease"/>
</dbReference>
<keyword evidence="3 6" id="KW-0812">Transmembrane</keyword>
<feature type="transmembrane region" description="Helical" evidence="6">
    <location>
        <begin position="255"/>
        <end position="274"/>
    </location>
</feature>
<evidence type="ECO:0000313" key="8">
    <source>
        <dbReference type="Proteomes" id="UP001193081"/>
    </source>
</evidence>
<feature type="transmembrane region" description="Helical" evidence="6">
    <location>
        <begin position="155"/>
        <end position="174"/>
    </location>
</feature>
<feature type="transmembrane region" description="Helical" evidence="6">
    <location>
        <begin position="280"/>
        <end position="300"/>
    </location>
</feature>
<dbReference type="CDD" id="cd06580">
    <property type="entry name" value="TM_PBP1_transp_TpRbsC_like"/>
    <property type="match status" value="1"/>
</dbReference>
<dbReference type="Pfam" id="PF02653">
    <property type="entry name" value="BPD_transp_2"/>
    <property type="match status" value="1"/>
</dbReference>
<evidence type="ECO:0000256" key="1">
    <source>
        <dbReference type="ARBA" id="ARBA00004651"/>
    </source>
</evidence>
<keyword evidence="5 6" id="KW-0472">Membrane</keyword>
<dbReference type="EMBL" id="SIJK02000013">
    <property type="protein sequence ID" value="MBP1465915.1"/>
    <property type="molecule type" value="Genomic_DNA"/>
</dbReference>
<evidence type="ECO:0000256" key="3">
    <source>
        <dbReference type="ARBA" id="ARBA00022692"/>
    </source>
</evidence>
<reference evidence="7 8" key="1">
    <citation type="submission" date="2021-03" db="EMBL/GenBank/DDBJ databases">
        <authorList>
            <person name="Grouzdev D.S."/>
        </authorList>
    </citation>
    <scope>NUCLEOTIDE SEQUENCE [LARGE SCALE GENOMIC DNA]</scope>
    <source>
        <strain evidence="7 8">M50-1</strain>
    </source>
</reference>
<comment type="subcellular location">
    <subcellularLocation>
        <location evidence="1">Cell membrane</location>
        <topology evidence="1">Multi-pass membrane protein</topology>
    </subcellularLocation>
</comment>
<feature type="transmembrane region" description="Helical" evidence="6">
    <location>
        <begin position="331"/>
        <end position="352"/>
    </location>
</feature>
<feature type="transmembrane region" description="Helical" evidence="6">
    <location>
        <begin position="72"/>
        <end position="94"/>
    </location>
</feature>
<evidence type="ECO:0000256" key="4">
    <source>
        <dbReference type="ARBA" id="ARBA00022989"/>
    </source>
</evidence>
<evidence type="ECO:0000256" key="5">
    <source>
        <dbReference type="ARBA" id="ARBA00023136"/>
    </source>
</evidence>
<keyword evidence="2" id="KW-1003">Cell membrane</keyword>
<feature type="transmembrane region" description="Helical" evidence="6">
    <location>
        <begin position="28"/>
        <end position="51"/>
    </location>
</feature>
<name>A0ABS4D925_9CHLR</name>
<protein>
    <submittedName>
        <fullName evidence="7">ABC transporter permease</fullName>
    </submittedName>
</protein>
<keyword evidence="8" id="KW-1185">Reference proteome</keyword>
<dbReference type="Proteomes" id="UP001193081">
    <property type="component" value="Unassembled WGS sequence"/>
</dbReference>
<evidence type="ECO:0000256" key="2">
    <source>
        <dbReference type="ARBA" id="ARBA00022475"/>
    </source>
</evidence>
<sequence length="358" mass="37481">MQIQDAGGQLTSRTTYRLADLADYLARLVLPFLGALVLTTVVLLTVDVAPLDAYRILLFGAFSTPIRFGDMVMLASPLILCAGGLTLTFAAGLYNLGIEGQVVLGAIAAMIPLRLFPDLPPPLLWMISFAFGAAGGMIWALLAASLRLGAGVNEIFAGLGLNFLASGIALYLILGPWRREGSASSSGTALLPRELWLPTVGSLRLAPLAPIIALVSLVIVWWVLSRMRWGLEVRAVGLNGAAADRLGVPAVKRMAQAMAGCGLLAGLAGTLQVLGVFHQLIPNISSGVGLIGLLVVLLVLARPIWVLPVAVVFATFTVGSVQLPLTLGIDSSIAGVLQGALVLAALVSRGLMQRRRRA</sequence>
<keyword evidence="4 6" id="KW-1133">Transmembrane helix</keyword>